<evidence type="ECO:0000256" key="2">
    <source>
        <dbReference type="SAM" id="SignalP"/>
    </source>
</evidence>
<dbReference type="InterPro" id="IPR036770">
    <property type="entry name" value="Ankyrin_rpt-contain_sf"/>
</dbReference>
<organism evidence="3 4">
    <name type="scientific">Undibacterium nitidum</name>
    <dbReference type="NCBI Taxonomy" id="2762298"/>
    <lineage>
        <taxon>Bacteria</taxon>
        <taxon>Pseudomonadati</taxon>
        <taxon>Pseudomonadota</taxon>
        <taxon>Betaproteobacteria</taxon>
        <taxon>Burkholderiales</taxon>
        <taxon>Oxalobacteraceae</taxon>
        <taxon>Undibacterium</taxon>
    </lineage>
</organism>
<protein>
    <submittedName>
        <fullName evidence="3">SH3 domain-containing protein</fullName>
    </submittedName>
</protein>
<dbReference type="InterPro" id="IPR002110">
    <property type="entry name" value="Ankyrin_rpt"/>
</dbReference>
<dbReference type="Gene3D" id="1.25.40.20">
    <property type="entry name" value="Ankyrin repeat-containing domain"/>
    <property type="match status" value="1"/>
</dbReference>
<dbReference type="Gene3D" id="2.30.30.40">
    <property type="entry name" value="SH3 Domains"/>
    <property type="match status" value="1"/>
</dbReference>
<name>A0A923KNH9_9BURK</name>
<feature type="repeat" description="ANK" evidence="1">
    <location>
        <begin position="326"/>
        <end position="358"/>
    </location>
</feature>
<feature type="signal peptide" evidence="2">
    <location>
        <begin position="1"/>
        <end position="22"/>
    </location>
</feature>
<sequence length="557" mass="61260">MKLLFKPLTCMALLLASLSAHGATWEETDGQFFMSGDLKAVKRILAKEKYSGDQLAEAFNYSAMSGNVVLTQYLEGLGWIKACNKLRSCQPMQYASMNDPKPQMVEWLLSKGFKSDRGSLESAAVLNLPEDTTISNSFAVVKIHCDNGVNPLLPASYIHEGKKVVEPPILERLTERLNSATQDQGFALLHARARAAEVITTSFIKSGLCKKGAAKSAWFDDYLKLVHSTRAGDTDLSKANAYLAANVRKEWQAIVENYWMSEAVAIADDAQRLAMLNAFKEAGWLARCRQRASCSVVDVAAESGADKTTFSFLAKEGHKLDSPNASGVTPLAYATANAQSNVVKNLCELGADFRQTTKIEIYERSIMSIAHRAYSYSWCSAAINAPLSKADKDLAQNRCEYEGGSIGSPQTGVTIPECVPGKTCMGIAFPPKGKDKEVKDLKALADIIDYYKNGLCKAPNQVLNCTANTKPYAVLIADKVQLRSEASATSNKVDTLPFGTMFEVIDSKRVCENISSREGRWIKVKVYSMPLRYTEEVKELNGWIFDAYIDYLPTLEP</sequence>
<keyword evidence="4" id="KW-1185">Reference proteome</keyword>
<evidence type="ECO:0000313" key="4">
    <source>
        <dbReference type="Proteomes" id="UP000627446"/>
    </source>
</evidence>
<evidence type="ECO:0000256" key="1">
    <source>
        <dbReference type="PROSITE-ProRule" id="PRU00023"/>
    </source>
</evidence>
<accession>A0A923KNH9</accession>
<comment type="caution">
    <text evidence="3">The sequence shown here is derived from an EMBL/GenBank/DDBJ whole genome shotgun (WGS) entry which is preliminary data.</text>
</comment>
<keyword evidence="1" id="KW-0040">ANK repeat</keyword>
<dbReference type="Proteomes" id="UP000627446">
    <property type="component" value="Unassembled WGS sequence"/>
</dbReference>
<dbReference type="PROSITE" id="PS50297">
    <property type="entry name" value="ANK_REP_REGION"/>
    <property type="match status" value="1"/>
</dbReference>
<reference evidence="3" key="1">
    <citation type="submission" date="2020-08" db="EMBL/GenBank/DDBJ databases">
        <title>Novel species isolated from subtropical streams in China.</title>
        <authorList>
            <person name="Lu H."/>
        </authorList>
    </citation>
    <scope>NUCLEOTIDE SEQUENCE</scope>
    <source>
        <strain evidence="3">LX22W</strain>
    </source>
</reference>
<dbReference type="RefSeq" id="WP_186914831.1">
    <property type="nucleotide sequence ID" value="NZ_JACOFZ010000001.1"/>
</dbReference>
<dbReference type="EMBL" id="JACOFZ010000001">
    <property type="protein sequence ID" value="MBC3880683.1"/>
    <property type="molecule type" value="Genomic_DNA"/>
</dbReference>
<proteinExistence type="predicted"/>
<keyword evidence="2" id="KW-0732">Signal</keyword>
<dbReference type="SUPFAM" id="SSF48403">
    <property type="entry name" value="Ankyrin repeat"/>
    <property type="match status" value="1"/>
</dbReference>
<gene>
    <name evidence="3" type="ORF">H8K36_04805</name>
</gene>
<dbReference type="AlphaFoldDB" id="A0A923KNH9"/>
<evidence type="ECO:0000313" key="3">
    <source>
        <dbReference type="EMBL" id="MBC3880683.1"/>
    </source>
</evidence>
<dbReference type="PROSITE" id="PS50088">
    <property type="entry name" value="ANK_REPEAT"/>
    <property type="match status" value="1"/>
</dbReference>
<feature type="chain" id="PRO_5037794106" evidence="2">
    <location>
        <begin position="23"/>
        <end position="557"/>
    </location>
</feature>